<gene>
    <name evidence="1" type="ORF">ABOD76_04005</name>
</gene>
<keyword evidence="1" id="KW-0614">Plasmid</keyword>
<evidence type="ECO:0008006" key="2">
    <source>
        <dbReference type="Google" id="ProtNLM"/>
    </source>
</evidence>
<evidence type="ECO:0000313" key="1">
    <source>
        <dbReference type="EMBL" id="XBV84229.1"/>
    </source>
</evidence>
<protein>
    <recommendedName>
        <fullName evidence="2">Lipoprotein</fullName>
    </recommendedName>
</protein>
<proteinExistence type="predicted"/>
<organism evidence="1">
    <name type="scientific">Deinococcus sonorensis KR-87</name>
    <dbReference type="NCBI Taxonomy" id="694439"/>
    <lineage>
        <taxon>Bacteria</taxon>
        <taxon>Thermotogati</taxon>
        <taxon>Deinococcota</taxon>
        <taxon>Deinococci</taxon>
        <taxon>Deinococcales</taxon>
        <taxon>Deinococcaceae</taxon>
        <taxon>Deinococcus</taxon>
    </lineage>
</organism>
<sequence length="165" mass="17268">MSLPKLLVLLCLTAILGACTTTVPGVPGTLWPLSGLAIDTHNEGNLQLPCAGGVGYDLTTPDLHLVGTAEPDTVSIPGGQGSLRRGAPYTLVATCLDHTGRETGRSQLTGTVPVNGLIHKPFNQGPSPFVLHIYLRADRSKPQPVVQHCVGRSQGTAAPCLQVEY</sequence>
<reference evidence="1" key="1">
    <citation type="submission" date="2024-06" db="EMBL/GenBank/DDBJ databases">
        <title>Draft Genome Sequence of Deinococcus sonorensis Type Strain KR-87, a Biofilm Producing Representative of the Genus Deinococcus.</title>
        <authorList>
            <person name="Boren L.S."/>
            <person name="Grosso R.A."/>
            <person name="Hugenberg-Cox A.N."/>
            <person name="Hill J.T.E."/>
            <person name="Albert C.M."/>
            <person name="Tuohy J.M."/>
        </authorList>
    </citation>
    <scope>NUCLEOTIDE SEQUENCE</scope>
    <source>
        <strain evidence="1">KR-87</strain>
        <plasmid evidence="1">pDson03</plasmid>
    </source>
</reference>
<dbReference type="AlphaFoldDB" id="A0AAU7U6Z7"/>
<dbReference type="KEGG" id="dsc:ABOD76_04005"/>
<name>A0AAU7U6Z7_9DEIO</name>
<geneLocation type="plasmid" evidence="1">
    <name>pDson03</name>
</geneLocation>
<dbReference type="EMBL" id="CP158298">
    <property type="protein sequence ID" value="XBV84229.1"/>
    <property type="molecule type" value="Genomic_DNA"/>
</dbReference>
<accession>A0AAU7U6Z7</accession>
<dbReference type="PROSITE" id="PS51257">
    <property type="entry name" value="PROKAR_LIPOPROTEIN"/>
    <property type="match status" value="1"/>
</dbReference>
<dbReference type="RefSeq" id="WP_350242266.1">
    <property type="nucleotide sequence ID" value="NZ_CP158298.1"/>
</dbReference>